<evidence type="ECO:0000313" key="5">
    <source>
        <dbReference type="EMBL" id="RDI49362.1"/>
    </source>
</evidence>
<reference evidence="5 6" key="1">
    <citation type="submission" date="2018-07" db="EMBL/GenBank/DDBJ databases">
        <title>Genomic Encyclopedia of Type Strains, Phase IV (KMG-IV): sequencing the most valuable type-strain genomes for metagenomic binning, comparative biology and taxonomic classification.</title>
        <authorList>
            <person name="Goeker M."/>
        </authorList>
    </citation>
    <scope>NUCLEOTIDE SEQUENCE [LARGE SCALE GENOMIC DNA]</scope>
    <source>
        <strain evidence="5 6">DSM 44952</strain>
    </source>
</reference>
<dbReference type="PANTHER" id="PTHR30055">
    <property type="entry name" value="HTH-TYPE TRANSCRIPTIONAL REGULATOR RUTR"/>
    <property type="match status" value="1"/>
</dbReference>
<comment type="caution">
    <text evidence="5">The sequence shown here is derived from an EMBL/GenBank/DDBJ whole genome shotgun (WGS) entry which is preliminary data.</text>
</comment>
<feature type="DNA-binding region" description="H-T-H motif" evidence="2">
    <location>
        <begin position="52"/>
        <end position="71"/>
    </location>
</feature>
<protein>
    <recommendedName>
        <fullName evidence="4">HTH tetR-type domain-containing protein</fullName>
    </recommendedName>
</protein>
<evidence type="ECO:0000256" key="1">
    <source>
        <dbReference type="ARBA" id="ARBA00023125"/>
    </source>
</evidence>
<dbReference type="InterPro" id="IPR050109">
    <property type="entry name" value="HTH-type_TetR-like_transc_reg"/>
</dbReference>
<evidence type="ECO:0000256" key="2">
    <source>
        <dbReference type="PROSITE-ProRule" id="PRU00335"/>
    </source>
</evidence>
<feature type="region of interest" description="Disordered" evidence="3">
    <location>
        <begin position="1"/>
        <end position="26"/>
    </location>
</feature>
<accession>A0A370H0T4</accession>
<dbReference type="STRING" id="1210089.GCA_001613165_00985"/>
<feature type="compositionally biased region" description="Polar residues" evidence="3">
    <location>
        <begin position="1"/>
        <end position="13"/>
    </location>
</feature>
<dbReference type="PANTHER" id="PTHR30055:SF209">
    <property type="entry name" value="POSSIBLE TRANSCRIPTIONAL REGULATORY PROTEIN (PROBABLY TETR-FAMILY)"/>
    <property type="match status" value="1"/>
</dbReference>
<evidence type="ECO:0000256" key="3">
    <source>
        <dbReference type="SAM" id="MobiDB-lite"/>
    </source>
</evidence>
<dbReference type="SUPFAM" id="SSF48498">
    <property type="entry name" value="Tetracyclin repressor-like, C-terminal domain"/>
    <property type="match status" value="1"/>
</dbReference>
<name>A0A370H0T4_9NOCA</name>
<dbReference type="InterPro" id="IPR036271">
    <property type="entry name" value="Tet_transcr_reg_TetR-rel_C_sf"/>
</dbReference>
<dbReference type="AlphaFoldDB" id="A0A370H0T4"/>
<feature type="domain" description="HTH tetR-type" evidence="4">
    <location>
        <begin position="29"/>
        <end position="89"/>
    </location>
</feature>
<dbReference type="GO" id="GO:0000976">
    <property type="term" value="F:transcription cis-regulatory region binding"/>
    <property type="evidence" value="ECO:0007669"/>
    <property type="project" value="TreeGrafter"/>
</dbReference>
<keyword evidence="1 2" id="KW-0238">DNA-binding</keyword>
<evidence type="ECO:0000313" key="6">
    <source>
        <dbReference type="Proteomes" id="UP000255355"/>
    </source>
</evidence>
<dbReference type="PROSITE" id="PS50977">
    <property type="entry name" value="HTH_TETR_2"/>
    <property type="match status" value="1"/>
</dbReference>
<proteinExistence type="predicted"/>
<dbReference type="SUPFAM" id="SSF46689">
    <property type="entry name" value="Homeodomain-like"/>
    <property type="match status" value="1"/>
</dbReference>
<sequence length="232" mass="25152">MEVTTATIMGETTQTRRRYGGVPAAQREENRREQLLEAVIAVLAREGAGGLTVRRVAAQAGLSTRFVYESYADLDELTGAAFDLASAELARALGRAVQQAESGRRACMTAVVEAIVDFFLADPAKGKFLSTKAYAHPGVARRRLARSEDYVAAFATVLRDQLGDNAPDDRAVELTARFLVAGFGETITAWIRDPGAYPRDEFVRDNVELFLGTLTAAERLAVPSAPRRSSGR</sequence>
<dbReference type="GO" id="GO:0003700">
    <property type="term" value="F:DNA-binding transcription factor activity"/>
    <property type="evidence" value="ECO:0007669"/>
    <property type="project" value="TreeGrafter"/>
</dbReference>
<gene>
    <name evidence="5" type="ORF">DFR68_107490</name>
</gene>
<dbReference type="InterPro" id="IPR009057">
    <property type="entry name" value="Homeodomain-like_sf"/>
</dbReference>
<dbReference type="Proteomes" id="UP000255355">
    <property type="component" value="Unassembled WGS sequence"/>
</dbReference>
<dbReference type="EMBL" id="QQAZ01000007">
    <property type="protein sequence ID" value="RDI49362.1"/>
    <property type="molecule type" value="Genomic_DNA"/>
</dbReference>
<organism evidence="5 6">
    <name type="scientific">Nocardia mexicana</name>
    <dbReference type="NCBI Taxonomy" id="279262"/>
    <lineage>
        <taxon>Bacteria</taxon>
        <taxon>Bacillati</taxon>
        <taxon>Actinomycetota</taxon>
        <taxon>Actinomycetes</taxon>
        <taxon>Mycobacteriales</taxon>
        <taxon>Nocardiaceae</taxon>
        <taxon>Nocardia</taxon>
    </lineage>
</organism>
<dbReference type="Gene3D" id="1.10.357.10">
    <property type="entry name" value="Tetracycline Repressor, domain 2"/>
    <property type="match status" value="1"/>
</dbReference>
<dbReference type="InterPro" id="IPR001647">
    <property type="entry name" value="HTH_TetR"/>
</dbReference>
<keyword evidence="6" id="KW-1185">Reference proteome</keyword>
<evidence type="ECO:0000259" key="4">
    <source>
        <dbReference type="PROSITE" id="PS50977"/>
    </source>
</evidence>